<keyword evidence="3" id="KW-1185">Reference proteome</keyword>
<reference evidence="2 3" key="1">
    <citation type="journal article" date="2014" name="J Genomics">
        <title>Draft Genome Sequence of the Extremely Halophilic Phototrophic Purple Sulfur Bacterium Halorhodospira halochloris.</title>
        <authorList>
            <person name="Singh K.S."/>
            <person name="Kirksey J."/>
            <person name="Hoff W.D."/>
            <person name="Deole R."/>
        </authorList>
    </citation>
    <scope>NUCLEOTIDE SEQUENCE [LARGE SCALE GENOMIC DNA]</scope>
    <source>
        <strain evidence="2 3">A</strain>
    </source>
</reference>
<feature type="signal peptide" evidence="1">
    <location>
        <begin position="1"/>
        <end position="26"/>
    </location>
</feature>
<feature type="chain" id="PRO_5004910825" description="TIGR03759 family integrating conjugative element protein" evidence="1">
    <location>
        <begin position="27"/>
        <end position="261"/>
    </location>
</feature>
<name>W8KSZ3_9GAMM</name>
<dbReference type="RefSeq" id="WP_025282639.1">
    <property type="nucleotide sequence ID" value="NZ_CP007268.1"/>
</dbReference>
<dbReference type="HOGENOM" id="CLU_091013_0_0_6"/>
<protein>
    <recommendedName>
        <fullName evidence="4">TIGR03759 family integrating conjugative element protein</fullName>
    </recommendedName>
</protein>
<keyword evidence="1" id="KW-0732">Signal</keyword>
<evidence type="ECO:0008006" key="4">
    <source>
        <dbReference type="Google" id="ProtNLM"/>
    </source>
</evidence>
<dbReference type="OrthoDB" id="8442378at2"/>
<sequence length="261" mass="29209">MRHPIRLIIRSLLVASLAVTAGPALGDTQAQETERTASEGADTRIERLAEAWGLSVEEWERYESLMAGQRGLWSPDLDPIMVLGIHARSESERRRYAERAVAQERARVEGELAFQRAYDDAWRRLYPDEALIDVARLASSPAPLQPLASEGPSRGDRLLLFTRTQGCSRCDALLDEVMARADARDLGLDIYLLDTEPGDETVVRAWAAHHEIPTRRVQQRRITLNHDNGTARRLGVRTSAPALLHRTREGATHAIGLKDLR</sequence>
<evidence type="ECO:0000256" key="1">
    <source>
        <dbReference type="SAM" id="SignalP"/>
    </source>
</evidence>
<organism evidence="2 3">
    <name type="scientific">Ectothiorhodospira haloalkaliphila</name>
    <dbReference type="NCBI Taxonomy" id="421628"/>
    <lineage>
        <taxon>Bacteria</taxon>
        <taxon>Pseudomonadati</taxon>
        <taxon>Pseudomonadota</taxon>
        <taxon>Gammaproteobacteria</taxon>
        <taxon>Chromatiales</taxon>
        <taxon>Ectothiorhodospiraceae</taxon>
        <taxon>Ectothiorhodospira</taxon>
    </lineage>
</organism>
<dbReference type="Proteomes" id="UP000019442">
    <property type="component" value="Chromosome"/>
</dbReference>
<accession>W8KSZ3</accession>
<dbReference type="InterPro" id="IPR022293">
    <property type="entry name" value="Integrating-conj_element"/>
</dbReference>
<dbReference type="AlphaFoldDB" id="W8KSZ3"/>
<proteinExistence type="predicted"/>
<dbReference type="KEGG" id="hhc:M911_14240"/>
<dbReference type="NCBIfam" id="TIGR03759">
    <property type="entry name" value="conj_TIGR03759"/>
    <property type="match status" value="1"/>
</dbReference>
<evidence type="ECO:0000313" key="3">
    <source>
        <dbReference type="Proteomes" id="UP000019442"/>
    </source>
</evidence>
<dbReference type="EMBL" id="CP007268">
    <property type="protein sequence ID" value="AHK80112.1"/>
    <property type="molecule type" value="Genomic_DNA"/>
</dbReference>
<evidence type="ECO:0000313" key="2">
    <source>
        <dbReference type="EMBL" id="AHK80112.1"/>
    </source>
</evidence>
<reference evidence="3" key="2">
    <citation type="submission" date="2014-02" db="EMBL/GenBank/DDBJ databases">
        <title>Draft Genome Sequence of extremely halophilic bacteria Halorhodospira halochloris.</title>
        <authorList>
            <person name="Singh K.S."/>
        </authorList>
    </citation>
    <scope>NUCLEOTIDE SEQUENCE [LARGE SCALE GENOMIC DNA]</scope>
    <source>
        <strain evidence="3">A</strain>
    </source>
</reference>
<gene>
    <name evidence="2" type="ORF">M911_14240</name>
</gene>